<dbReference type="PATRIC" id="fig|1172190.3.peg.621"/>
<sequence>MKNNLGKVFLILLLSLKLFASTYEWSVEANKRSAMTNEPIHLTYTCNFSDSAQTYTIEFNPVVDNEEHRILLFSEDESIVDEKRVNTYEYLLYVKKAQDLKLFFDTMMKKTNKDSIQNSVIGRDNVEREDYSVKIIRQKGVELEIKDAKSNLVGRLSADVKKDKSSIMSYEPYHLEIKIDGSANFDAIKAIHFDIDGVKVIEEKPIKNLELTKDGYVGSWSQKFAFVSDSNFTIPSIEIEYFDLEEKKLKSLNFDKVAVEVKKLYKKEELLEKEEKDFEIEYEYIYYLLAFLAGFLFAKIKFKKKVKLSSAEMLMNKKIDEAKSLEELVFLLALSDAKKYNEIIESIEKKEIKSLKNAKEKSKFKIS</sequence>
<feature type="chain" id="PRO_5004565217" description="BatD protein" evidence="1">
    <location>
        <begin position="21"/>
        <end position="367"/>
    </location>
</feature>
<evidence type="ECO:0008006" key="4">
    <source>
        <dbReference type="Google" id="ProtNLM"/>
    </source>
</evidence>
<keyword evidence="3" id="KW-1185">Reference proteome</keyword>
<accession>T0JPD3</accession>
<dbReference type="AlphaFoldDB" id="T0JPD3"/>
<evidence type="ECO:0000256" key="1">
    <source>
        <dbReference type="SAM" id="SignalP"/>
    </source>
</evidence>
<gene>
    <name evidence="2" type="ORF">M947_03200</name>
</gene>
<dbReference type="RefSeq" id="WP_021286914.1">
    <property type="nucleotide sequence ID" value="NZ_AUPZ01000004.1"/>
</dbReference>
<dbReference type="EMBL" id="AUPZ01000004">
    <property type="protein sequence ID" value="EQB40041.1"/>
    <property type="molecule type" value="Genomic_DNA"/>
</dbReference>
<feature type="signal peptide" evidence="1">
    <location>
        <begin position="1"/>
        <end position="20"/>
    </location>
</feature>
<dbReference type="Proteomes" id="UP000015520">
    <property type="component" value="Unassembled WGS sequence"/>
</dbReference>
<comment type="caution">
    <text evidence="2">The sequence shown here is derived from an EMBL/GenBank/DDBJ whole genome shotgun (WGS) entry which is preliminary data.</text>
</comment>
<reference evidence="2 3" key="1">
    <citation type="submission" date="2013-07" db="EMBL/GenBank/DDBJ databases">
        <title>Sulfurimonas hongkongensis AST-10 Genome Sequencing.</title>
        <authorList>
            <person name="Cai L."/>
            <person name="Zhang T."/>
        </authorList>
    </citation>
    <scope>NUCLEOTIDE SEQUENCE [LARGE SCALE GENOMIC DNA]</scope>
    <source>
        <strain evidence="2 3">AST-10</strain>
    </source>
</reference>
<name>T0JPD3_9BACT</name>
<dbReference type="OrthoDB" id="5333428at2"/>
<dbReference type="STRING" id="1172190.M947_03200"/>
<protein>
    <recommendedName>
        <fullName evidence="4">BatD protein</fullName>
    </recommendedName>
</protein>
<dbReference type="eggNOG" id="COG4783">
    <property type="taxonomic scope" value="Bacteria"/>
</dbReference>
<keyword evidence="1" id="KW-0732">Signal</keyword>
<evidence type="ECO:0000313" key="2">
    <source>
        <dbReference type="EMBL" id="EQB40041.1"/>
    </source>
</evidence>
<evidence type="ECO:0000313" key="3">
    <source>
        <dbReference type="Proteomes" id="UP000015520"/>
    </source>
</evidence>
<proteinExistence type="predicted"/>
<organism evidence="2 3">
    <name type="scientific">Sulfurimonas hongkongensis</name>
    <dbReference type="NCBI Taxonomy" id="1172190"/>
    <lineage>
        <taxon>Bacteria</taxon>
        <taxon>Pseudomonadati</taxon>
        <taxon>Campylobacterota</taxon>
        <taxon>Epsilonproteobacteria</taxon>
        <taxon>Campylobacterales</taxon>
        <taxon>Sulfurimonadaceae</taxon>
        <taxon>Sulfurimonas</taxon>
    </lineage>
</organism>